<gene>
    <name evidence="1" type="ORF">LA76x_3480</name>
</gene>
<evidence type="ECO:0000313" key="1">
    <source>
        <dbReference type="EMBL" id="ALN81603.1"/>
    </source>
</evidence>
<name>A0A0S2FDM1_LYSAN</name>
<reference evidence="1 2" key="1">
    <citation type="journal article" date="2015" name="BMC Genomics">
        <title>Comparative genomics and metabolic profiling of the genus Lysobacter.</title>
        <authorList>
            <person name="de Bruijn I."/>
            <person name="Cheng X."/>
            <person name="de Jager V."/>
            <person name="Exposito R.G."/>
            <person name="Watrous J."/>
            <person name="Patel N."/>
            <person name="Postma J."/>
            <person name="Dorrestein P.C."/>
            <person name="Kobayashi D."/>
            <person name="Raaijmakers J.M."/>
        </authorList>
    </citation>
    <scope>NUCLEOTIDE SEQUENCE [LARGE SCALE GENOMIC DNA]</scope>
    <source>
        <strain evidence="1 2">76</strain>
    </source>
</reference>
<accession>A0A0S2FDM1</accession>
<dbReference type="KEGG" id="lab:LA76x_3480"/>
<dbReference type="AlphaFoldDB" id="A0A0S2FDM1"/>
<dbReference type="EMBL" id="CP011129">
    <property type="protein sequence ID" value="ALN81603.1"/>
    <property type="molecule type" value="Genomic_DNA"/>
</dbReference>
<sequence>MRVLRGVPRIRRGLNDWRLLKHDAVIGQGWHGVTEPRV</sequence>
<protein>
    <submittedName>
        <fullName evidence="1">Uncharacterized protein</fullName>
    </submittedName>
</protein>
<organism evidence="1 2">
    <name type="scientific">Lysobacter antibioticus</name>
    <dbReference type="NCBI Taxonomy" id="84531"/>
    <lineage>
        <taxon>Bacteria</taxon>
        <taxon>Pseudomonadati</taxon>
        <taxon>Pseudomonadota</taxon>
        <taxon>Gammaproteobacteria</taxon>
        <taxon>Lysobacterales</taxon>
        <taxon>Lysobacteraceae</taxon>
        <taxon>Lysobacter</taxon>
    </lineage>
</organism>
<keyword evidence="2" id="KW-1185">Reference proteome</keyword>
<dbReference type="Proteomes" id="UP000060787">
    <property type="component" value="Chromosome"/>
</dbReference>
<evidence type="ECO:0000313" key="2">
    <source>
        <dbReference type="Proteomes" id="UP000060787"/>
    </source>
</evidence>
<proteinExistence type="predicted"/>